<feature type="region of interest" description="Disordered" evidence="1">
    <location>
        <begin position="353"/>
        <end position="381"/>
    </location>
</feature>
<keyword evidence="5" id="KW-1185">Reference proteome</keyword>
<dbReference type="Pfam" id="PF12776">
    <property type="entry name" value="Myb_DNA-bind_3"/>
    <property type="match status" value="1"/>
</dbReference>
<dbReference type="InterPro" id="IPR058353">
    <property type="entry name" value="DUF8040"/>
</dbReference>
<reference evidence="4 5" key="2">
    <citation type="submission" date="2024-10" db="EMBL/GenBank/DDBJ databases">
        <authorList>
            <person name="Ryan C."/>
        </authorList>
    </citation>
    <scope>NUCLEOTIDE SEQUENCE [LARGE SCALE GENOMIC DNA]</scope>
</reference>
<dbReference type="InterPro" id="IPR024752">
    <property type="entry name" value="Myb/SANT-like_dom"/>
</dbReference>
<dbReference type="EMBL" id="OZ075125">
    <property type="protein sequence ID" value="CAL4934697.1"/>
    <property type="molecule type" value="Genomic_DNA"/>
</dbReference>
<evidence type="ECO:0008006" key="6">
    <source>
        <dbReference type="Google" id="ProtNLM"/>
    </source>
</evidence>
<evidence type="ECO:0000259" key="2">
    <source>
        <dbReference type="Pfam" id="PF12776"/>
    </source>
</evidence>
<evidence type="ECO:0000259" key="3">
    <source>
        <dbReference type="Pfam" id="PF26138"/>
    </source>
</evidence>
<organism evidence="4 5">
    <name type="scientific">Urochloa decumbens</name>
    <dbReference type="NCBI Taxonomy" id="240449"/>
    <lineage>
        <taxon>Eukaryota</taxon>
        <taxon>Viridiplantae</taxon>
        <taxon>Streptophyta</taxon>
        <taxon>Embryophyta</taxon>
        <taxon>Tracheophyta</taxon>
        <taxon>Spermatophyta</taxon>
        <taxon>Magnoliopsida</taxon>
        <taxon>Liliopsida</taxon>
        <taxon>Poales</taxon>
        <taxon>Poaceae</taxon>
        <taxon>PACMAD clade</taxon>
        <taxon>Panicoideae</taxon>
        <taxon>Panicodae</taxon>
        <taxon>Paniceae</taxon>
        <taxon>Melinidinae</taxon>
        <taxon>Urochloa</taxon>
    </lineage>
</organism>
<evidence type="ECO:0000313" key="4">
    <source>
        <dbReference type="EMBL" id="CAL4934697.1"/>
    </source>
</evidence>
<proteinExistence type="predicted"/>
<dbReference type="GO" id="GO:0046872">
    <property type="term" value="F:metal ion binding"/>
    <property type="evidence" value="ECO:0007669"/>
    <property type="project" value="UniProtKB-KW"/>
</dbReference>
<feature type="domain" description="Myb/SANT-like" evidence="2">
    <location>
        <begin position="237"/>
        <end position="322"/>
    </location>
</feature>
<gene>
    <name evidence="4" type="ORF">URODEC1_LOCUS28834</name>
</gene>
<name>A0ABC8Y0G8_9POAL</name>
<dbReference type="PANTHER" id="PTHR46929:SF15">
    <property type="entry name" value="MYB_SANT-LIKE DOMAIN-CONTAINING PROTEIN"/>
    <property type="match status" value="1"/>
</dbReference>
<protein>
    <recommendedName>
        <fullName evidence="6">Transposase</fullName>
    </recommendedName>
</protein>
<dbReference type="PANTHER" id="PTHR46929">
    <property type="entry name" value="EXPRESSED PROTEIN"/>
    <property type="match status" value="1"/>
</dbReference>
<evidence type="ECO:0000313" key="5">
    <source>
        <dbReference type="Proteomes" id="UP001497457"/>
    </source>
</evidence>
<dbReference type="AlphaFoldDB" id="A0ABC8Y0G8"/>
<dbReference type="Pfam" id="PF26138">
    <property type="entry name" value="DUF8040"/>
    <property type="match status" value="1"/>
</dbReference>
<accession>A0ABC8Y0G8</accession>
<feature type="domain" description="DUF8040" evidence="3">
    <location>
        <begin position="63"/>
        <end position="151"/>
    </location>
</feature>
<evidence type="ECO:0000256" key="1">
    <source>
        <dbReference type="SAM" id="MobiDB-lite"/>
    </source>
</evidence>
<dbReference type="Proteomes" id="UP001497457">
    <property type="component" value="Chromosome 15b"/>
</dbReference>
<sequence length="474" mass="54194">MSDLELVSYITEENKRRKKRRIVLTKLYFESVVLGYAYLSSQRAPRNLGCFSSDEQQHNNRKYLLKEMYDGSEVTCYDKLRLTKRNFHDLCAILRERCGLRDRVYISVDEKVAMFLLVVGHGIKLRMLRGTYKRSLETISRHFSDVLTAILSLSVEFIKLPDPSTQPPDDYKWKWFGNALGALDGCHVDVCVPPADQGRYRNRKQQITTNMLGVVDWKMKFLYVLPGWEGSASDSRVLRDAMSHNNGDHAQNGWKPHVYNAAIRNVREKCGVEITKDNIAARCKTFDKHYEIISKILAQSGFGWDWDNDRLLIDSDDVWNRYVEANKIAACYKTKVVKNWDAISTIYSKDHANGEGAQTGAESAQVPPEQGDHASPDLPQKRQRTGEAILSLLGDMKTSFNDSLKSNEPLPVPSVTPPAEIFATLQTIPDLARCDMLKSYGKLILNERLFQALMELPMDMRKEWLLMLNEKNGN</sequence>
<reference evidence="5" key="1">
    <citation type="submission" date="2024-06" db="EMBL/GenBank/DDBJ databases">
        <authorList>
            <person name="Ryan C."/>
        </authorList>
    </citation>
    <scope>NUCLEOTIDE SEQUENCE [LARGE SCALE GENOMIC DNA]</scope>
</reference>